<dbReference type="SUPFAM" id="SSF55961">
    <property type="entry name" value="Bet v1-like"/>
    <property type="match status" value="1"/>
</dbReference>
<dbReference type="RefSeq" id="WP_198875176.1">
    <property type="nucleotide sequence ID" value="NZ_JAEKMH010000001.1"/>
</dbReference>
<sequence length="108" mass="12192">MSERDDDLVFETILDAPPEKIWRALTIPEYRDRWMQRPDDVSVSLEATDAHSLLTYRWTERGEVSRVTIELTPQADGQTGFRLTHAPIRIPAAANSNEPAATALMRAA</sequence>
<name>A0A934INJ6_9HYPH</name>
<evidence type="ECO:0000313" key="1">
    <source>
        <dbReference type="EMBL" id="MBJ3783968.1"/>
    </source>
</evidence>
<accession>A0A934INJ6</accession>
<evidence type="ECO:0000313" key="2">
    <source>
        <dbReference type="Proteomes" id="UP000602124"/>
    </source>
</evidence>
<dbReference type="AlphaFoldDB" id="A0A934INJ6"/>
<dbReference type="Gene3D" id="3.30.530.20">
    <property type="match status" value="2"/>
</dbReference>
<proteinExistence type="predicted"/>
<dbReference type="Proteomes" id="UP000602124">
    <property type="component" value="Unassembled WGS sequence"/>
</dbReference>
<dbReference type="EMBL" id="JAEKMH010000001">
    <property type="protein sequence ID" value="MBJ3783968.1"/>
    <property type="molecule type" value="Genomic_DNA"/>
</dbReference>
<organism evidence="1 2">
    <name type="scientific">Devosia sediminis</name>
    <dbReference type="NCBI Taxonomy" id="2798801"/>
    <lineage>
        <taxon>Bacteria</taxon>
        <taxon>Pseudomonadati</taxon>
        <taxon>Pseudomonadota</taxon>
        <taxon>Alphaproteobacteria</taxon>
        <taxon>Hyphomicrobiales</taxon>
        <taxon>Devosiaceae</taxon>
        <taxon>Devosia</taxon>
    </lineage>
</organism>
<keyword evidence="2" id="KW-1185">Reference proteome</keyword>
<comment type="caution">
    <text evidence="1">The sequence shown here is derived from an EMBL/GenBank/DDBJ whole genome shotgun (WGS) entry which is preliminary data.</text>
</comment>
<dbReference type="InterPro" id="IPR023393">
    <property type="entry name" value="START-like_dom_sf"/>
</dbReference>
<protein>
    <submittedName>
        <fullName evidence="1">Polyketide cyclase</fullName>
    </submittedName>
</protein>
<gene>
    <name evidence="1" type="ORF">JEQ47_04465</name>
</gene>
<reference evidence="1" key="1">
    <citation type="submission" date="2020-12" db="EMBL/GenBank/DDBJ databases">
        <title>Devosia sp. MSA67 isolated from Mo River.</title>
        <authorList>
            <person name="Ma F."/>
            <person name="Zi Z."/>
        </authorList>
    </citation>
    <scope>NUCLEOTIDE SEQUENCE</scope>
    <source>
        <strain evidence="1">MSA67</strain>
    </source>
</reference>